<comment type="catalytic activity">
    <reaction evidence="11">
        <text>Couples ATP hydrolysis with the unwinding of duplex DNA by translocating in the 3'-5' direction.</text>
        <dbReference type="EC" id="5.6.2.4"/>
    </reaction>
</comment>
<comment type="caution">
    <text evidence="17">The sequence shown here is derived from an EMBL/GenBank/DDBJ whole genome shotgun (WGS) entry which is preliminary data.</text>
</comment>
<evidence type="ECO:0000256" key="10">
    <source>
        <dbReference type="ARBA" id="ARBA00023235"/>
    </source>
</evidence>
<protein>
    <recommendedName>
        <fullName evidence="12">DNA 3'-5' helicase</fullName>
        <ecNumber evidence="12">5.6.2.4</ecNumber>
    </recommendedName>
</protein>
<feature type="domain" description="UvrD-like helicase ATP-binding" evidence="15">
    <location>
        <begin position="1"/>
        <end position="465"/>
    </location>
</feature>
<keyword evidence="3" id="KW-0227">DNA damage</keyword>
<keyword evidence="5 14" id="KW-0347">Helicase</keyword>
<reference evidence="17 18" key="1">
    <citation type="submission" date="2023-09" db="EMBL/GenBank/DDBJ databases">
        <title>Novel taxa isolated from Blanes Bay.</title>
        <authorList>
            <person name="Rey-Velasco X."/>
            <person name="Lucena T."/>
        </authorList>
    </citation>
    <scope>NUCLEOTIDE SEQUENCE [LARGE SCALE GENOMIC DNA]</scope>
    <source>
        <strain evidence="17 18">S356</strain>
    </source>
</reference>
<evidence type="ECO:0000256" key="2">
    <source>
        <dbReference type="ARBA" id="ARBA00022741"/>
    </source>
</evidence>
<evidence type="ECO:0000259" key="16">
    <source>
        <dbReference type="PROSITE" id="PS51217"/>
    </source>
</evidence>
<dbReference type="InterPro" id="IPR000212">
    <property type="entry name" value="DNA_helicase_UvrD/REP"/>
</dbReference>
<dbReference type="Gene3D" id="3.40.50.300">
    <property type="entry name" value="P-loop containing nucleotide triphosphate hydrolases"/>
    <property type="match status" value="3"/>
</dbReference>
<dbReference type="RefSeq" id="WP_349241831.1">
    <property type="nucleotide sequence ID" value="NZ_JAVTTO010000003.1"/>
</dbReference>
<dbReference type="Gene3D" id="3.90.320.10">
    <property type="match status" value="1"/>
</dbReference>
<accession>A0ABU3LFT7</accession>
<evidence type="ECO:0000256" key="7">
    <source>
        <dbReference type="ARBA" id="ARBA00022840"/>
    </source>
</evidence>
<dbReference type="Pfam" id="PF13361">
    <property type="entry name" value="UvrD_C"/>
    <property type="match status" value="2"/>
</dbReference>
<dbReference type="SUPFAM" id="SSF52540">
    <property type="entry name" value="P-loop containing nucleoside triphosphate hydrolases"/>
    <property type="match status" value="1"/>
</dbReference>
<dbReference type="Pfam" id="PF00580">
    <property type="entry name" value="UvrD-helicase"/>
    <property type="match status" value="1"/>
</dbReference>
<feature type="binding site" evidence="14">
    <location>
        <begin position="12"/>
        <end position="19"/>
    </location>
    <ligand>
        <name>ATP</name>
        <dbReference type="ChEBI" id="CHEBI:30616"/>
    </ligand>
</feature>
<dbReference type="EC" id="5.6.2.4" evidence="12"/>
<dbReference type="InterPro" id="IPR014017">
    <property type="entry name" value="DNA_helicase_UvrD-like_C"/>
</dbReference>
<keyword evidence="18" id="KW-1185">Reference proteome</keyword>
<keyword evidence="4 14" id="KW-0378">Hydrolase</keyword>
<dbReference type="PROSITE" id="PS51198">
    <property type="entry name" value="UVRD_HELICASE_ATP_BIND"/>
    <property type="match status" value="1"/>
</dbReference>
<dbReference type="PANTHER" id="PTHR11070:SF67">
    <property type="entry name" value="DNA 3'-5' HELICASE"/>
    <property type="match status" value="1"/>
</dbReference>
<dbReference type="PROSITE" id="PS51217">
    <property type="entry name" value="UVRD_HELICASE_CTER"/>
    <property type="match status" value="1"/>
</dbReference>
<gene>
    <name evidence="17" type="ORF">RQM59_09280</name>
</gene>
<dbReference type="InterPro" id="IPR038726">
    <property type="entry name" value="PDDEXK_AddAB-type"/>
</dbReference>
<dbReference type="InterPro" id="IPR014016">
    <property type="entry name" value="UvrD-like_ATP-bd"/>
</dbReference>
<keyword evidence="7 14" id="KW-0067">ATP-binding</keyword>
<evidence type="ECO:0000313" key="18">
    <source>
        <dbReference type="Proteomes" id="UP001257277"/>
    </source>
</evidence>
<comment type="catalytic activity">
    <reaction evidence="13">
        <text>ATP + H2O = ADP + phosphate + H(+)</text>
        <dbReference type="Rhea" id="RHEA:13065"/>
        <dbReference type="ChEBI" id="CHEBI:15377"/>
        <dbReference type="ChEBI" id="CHEBI:15378"/>
        <dbReference type="ChEBI" id="CHEBI:30616"/>
        <dbReference type="ChEBI" id="CHEBI:43474"/>
        <dbReference type="ChEBI" id="CHEBI:456216"/>
        <dbReference type="EC" id="5.6.2.4"/>
    </reaction>
</comment>
<evidence type="ECO:0000256" key="14">
    <source>
        <dbReference type="PROSITE-ProRule" id="PRU00560"/>
    </source>
</evidence>
<evidence type="ECO:0000256" key="9">
    <source>
        <dbReference type="ARBA" id="ARBA00023204"/>
    </source>
</evidence>
<evidence type="ECO:0000256" key="6">
    <source>
        <dbReference type="ARBA" id="ARBA00022839"/>
    </source>
</evidence>
<evidence type="ECO:0000256" key="3">
    <source>
        <dbReference type="ARBA" id="ARBA00022763"/>
    </source>
</evidence>
<name>A0ABU3LFT7_9FLAO</name>
<dbReference type="Pfam" id="PF12705">
    <property type="entry name" value="PDDEXK_1"/>
    <property type="match status" value="1"/>
</dbReference>
<dbReference type="InterPro" id="IPR011604">
    <property type="entry name" value="PDDEXK-like_dom_sf"/>
</dbReference>
<sequence>MRQTSSFQVYNASAGSGKTFTLVKEYLKVLLRTENMFAFQQILAVTFTNKAAAEMKERVLKRLRDFSENRDTELLPMLSEELAIDVSIVSARSKKILQAILQNYSAFHITTIDSFTHKLIRSFSFDLGLTQNFDIEMNANQLLSEAVEMLISKIGFDKNLTKLLIEYSLDKTDEDKSWDISRELHEFSKILLNETDKIHFENLSTKTIEDFLALKKNVRADQKKLIKRFEEIGVEGLEIIDTMNLQHNDFYYSLLPKHFLALSRNIETAKFFDNSKLRLRIEENMFYAKSKPDDVKTAIEGILPELLKLYLESEALYKRYALNKLSLRSIVPLAVLHEIYSELQTIKEESNIQLNAEFNKLISDNIKEQPAPYIYERIGQKYKHYFIDEMQDTSVLQWQNLLPLIGNALSQEDTGLLLVGDGKQAIYRWRGGKAEQFIELGSDNVSNPFLLPKEVKELEYNYRSYDEIISFNNSFFKYCATHMQNESYKALFSDKSFQKKNDKKGGFVQVSFLEKLENREENDRKYAKKVLHILDNLDSSFSLSDVCILVRKKKEGVVIANFLSEKGIEIVSSETLLIKNSSKVNFIIDFLRYMSNPKDDDSLFEWICFLSDHLSISMQKHSFIKRFMHLEIDSLFKEFRNDAIDFDLSFFNRLPLYEKVEYIIRSFRLLSTSDAYVQFFIDEVLVQQRKDSTLIEFLEFWDREKENISIVAPQNSNAVKIMTIHKSKGLEFPIVLFPCDLDIYKQLNPKVWLDTLPEVLFNGFDELLVSYGKDLKTLSERGREIYQREREQLELDNFNLLYVALTRAKEQLYIITEEVSSKNQGKNTKYSDFFTNFLIEQSLYDPEVKEYDFGNNGRKSHEKVKQNELNYQETYINTSWKDHNIHMLANASILWGTKKEEAINYGNLIHKMMSEIYVVSEVEDVVASYVAHGVIDHKAASSIRRLIQGLVGHKSLSHYFETNLEIYNEREIIGKNNQIIIPDRLVMYPNKEVVIIDYKTGKPSKSYHDQLLKYTMVLESLGYSVVKKILIYINEEISLEEI</sequence>
<keyword evidence="10" id="KW-0413">Isomerase</keyword>
<keyword evidence="6" id="KW-0269">Exonuclease</keyword>
<dbReference type="Proteomes" id="UP001257277">
    <property type="component" value="Unassembled WGS sequence"/>
</dbReference>
<feature type="domain" description="UvrD-like helicase C-terminal" evidence="16">
    <location>
        <begin position="480"/>
        <end position="729"/>
    </location>
</feature>
<organism evidence="17 18">
    <name type="scientific">Asprobacillus argus</name>
    <dbReference type="NCBI Taxonomy" id="3076534"/>
    <lineage>
        <taxon>Bacteria</taxon>
        <taxon>Pseudomonadati</taxon>
        <taxon>Bacteroidota</taxon>
        <taxon>Flavobacteriia</taxon>
        <taxon>Flavobacteriales</taxon>
        <taxon>Flavobacteriaceae</taxon>
        <taxon>Asprobacillus</taxon>
    </lineage>
</organism>
<evidence type="ECO:0000256" key="5">
    <source>
        <dbReference type="ARBA" id="ARBA00022806"/>
    </source>
</evidence>
<evidence type="ECO:0000259" key="15">
    <source>
        <dbReference type="PROSITE" id="PS51198"/>
    </source>
</evidence>
<dbReference type="EMBL" id="JAVTTO010000003">
    <property type="protein sequence ID" value="MDT7832571.1"/>
    <property type="molecule type" value="Genomic_DNA"/>
</dbReference>
<evidence type="ECO:0000313" key="17">
    <source>
        <dbReference type="EMBL" id="MDT7832571.1"/>
    </source>
</evidence>
<evidence type="ECO:0000256" key="12">
    <source>
        <dbReference type="ARBA" id="ARBA00034808"/>
    </source>
</evidence>
<evidence type="ECO:0000256" key="8">
    <source>
        <dbReference type="ARBA" id="ARBA00023125"/>
    </source>
</evidence>
<keyword evidence="8" id="KW-0238">DNA-binding</keyword>
<dbReference type="Gene3D" id="1.10.3170.10">
    <property type="entry name" value="Recbcd, chain B, domain 2"/>
    <property type="match status" value="1"/>
</dbReference>
<proteinExistence type="predicted"/>
<evidence type="ECO:0000256" key="4">
    <source>
        <dbReference type="ARBA" id="ARBA00022801"/>
    </source>
</evidence>
<keyword evidence="1" id="KW-0540">Nuclease</keyword>
<keyword evidence="2 14" id="KW-0547">Nucleotide-binding</keyword>
<evidence type="ECO:0000256" key="13">
    <source>
        <dbReference type="ARBA" id="ARBA00048988"/>
    </source>
</evidence>
<dbReference type="InterPro" id="IPR027417">
    <property type="entry name" value="P-loop_NTPase"/>
</dbReference>
<evidence type="ECO:0000256" key="1">
    <source>
        <dbReference type="ARBA" id="ARBA00022722"/>
    </source>
</evidence>
<evidence type="ECO:0000256" key="11">
    <source>
        <dbReference type="ARBA" id="ARBA00034617"/>
    </source>
</evidence>
<keyword evidence="9" id="KW-0234">DNA repair</keyword>
<dbReference type="PANTHER" id="PTHR11070">
    <property type="entry name" value="UVRD / RECB / PCRA DNA HELICASE FAMILY MEMBER"/>
    <property type="match status" value="1"/>
</dbReference>